<protein>
    <submittedName>
        <fullName evidence="2">Uncharacterized protein</fullName>
    </submittedName>
</protein>
<dbReference type="EMBL" id="SPHZ02000002">
    <property type="protein sequence ID" value="KAF0929192.1"/>
    <property type="molecule type" value="Genomic_DNA"/>
</dbReference>
<organism evidence="2 3">
    <name type="scientific">Oryza meyeriana var. granulata</name>
    <dbReference type="NCBI Taxonomy" id="110450"/>
    <lineage>
        <taxon>Eukaryota</taxon>
        <taxon>Viridiplantae</taxon>
        <taxon>Streptophyta</taxon>
        <taxon>Embryophyta</taxon>
        <taxon>Tracheophyta</taxon>
        <taxon>Spermatophyta</taxon>
        <taxon>Magnoliopsida</taxon>
        <taxon>Liliopsida</taxon>
        <taxon>Poales</taxon>
        <taxon>Poaceae</taxon>
        <taxon>BOP clade</taxon>
        <taxon>Oryzoideae</taxon>
        <taxon>Oryzeae</taxon>
        <taxon>Oryzinae</taxon>
        <taxon>Oryza</taxon>
        <taxon>Oryza meyeriana</taxon>
    </lineage>
</organism>
<feature type="region of interest" description="Disordered" evidence="1">
    <location>
        <begin position="35"/>
        <end position="82"/>
    </location>
</feature>
<sequence>MARCFPYARDPVAESMSSAAAAVAEPVAYKLQKEREMMQKKERKKEKKRHKKAAQFGDKYETADHHSKHGHKKRKHEGCEIVGQETTKDYKVTVEHLEKSSLSEEHEAPSYSQALRCTPESSLDSSKRLRTDLSSSPSQTRNGFIRVKFAPTNQIRDPEATAGMSMKPRVTEQSSVKEIEMDLSMANRKREFQPHVNTVSVVKQVVSQQNMSIRNGNCLGESRKVSQQHDAKSMQRVNMVQGVSTELTRTAMRRLDPHSSEKVVMQRANPAPTKVLQGVEAGPAKAMQRANPAPTKVLQGVEDAPVKAMQRAGHLIPSKVFHKESTQVPADLSRKATGATVLGQFNIERPTMLNKPKVCADPPVLLNKPKMCVEPPCVPNKLVCVEPPALLNKPKLRVEAPVVKQQQQIVTPAKEVSCSVGSAFAAAPAKELQQTNSDRKSSKVEKKEKKLVELFVNWKASPIQMEDTDVGDQDWLFSCGATPKINCRTFDGSARCQPTEQLFSLQPRAVHLPDLNMYQLPFAVPF</sequence>
<feature type="compositionally biased region" description="Basic residues" evidence="1">
    <location>
        <begin position="66"/>
        <end position="76"/>
    </location>
</feature>
<feature type="compositionally biased region" description="Basic and acidic residues" evidence="1">
    <location>
        <begin position="97"/>
        <end position="108"/>
    </location>
</feature>
<accession>A0A6G1EX98</accession>
<dbReference type="PANTHER" id="PTHR34660:SF2">
    <property type="entry name" value="EXPRESSED PROTEIN"/>
    <property type="match status" value="1"/>
</dbReference>
<dbReference type="Proteomes" id="UP000479710">
    <property type="component" value="Unassembled WGS sequence"/>
</dbReference>
<feature type="compositionally biased region" description="Basic residues" evidence="1">
    <location>
        <begin position="41"/>
        <end position="53"/>
    </location>
</feature>
<dbReference type="PANTHER" id="PTHR34660">
    <property type="entry name" value="MYB-LIKE PROTEIN X"/>
    <property type="match status" value="1"/>
</dbReference>
<evidence type="ECO:0000256" key="1">
    <source>
        <dbReference type="SAM" id="MobiDB-lite"/>
    </source>
</evidence>
<reference evidence="2 3" key="1">
    <citation type="submission" date="2019-11" db="EMBL/GenBank/DDBJ databases">
        <title>Whole genome sequence of Oryza granulata.</title>
        <authorList>
            <person name="Li W."/>
        </authorList>
    </citation>
    <scope>NUCLEOTIDE SEQUENCE [LARGE SCALE GENOMIC DNA]</scope>
    <source>
        <strain evidence="3">cv. Menghai</strain>
        <tissue evidence="2">Leaf</tissue>
    </source>
</reference>
<evidence type="ECO:0000313" key="3">
    <source>
        <dbReference type="Proteomes" id="UP000479710"/>
    </source>
</evidence>
<dbReference type="AlphaFoldDB" id="A0A6G1EX98"/>
<dbReference type="OrthoDB" id="778084at2759"/>
<feature type="compositionally biased region" description="Polar residues" evidence="1">
    <location>
        <begin position="132"/>
        <end position="142"/>
    </location>
</feature>
<name>A0A6G1EX98_9ORYZ</name>
<gene>
    <name evidence="2" type="ORF">E2562_016429</name>
</gene>
<proteinExistence type="predicted"/>
<keyword evidence="3" id="KW-1185">Reference proteome</keyword>
<feature type="compositionally biased region" description="Polar residues" evidence="1">
    <location>
        <begin position="110"/>
        <end position="124"/>
    </location>
</feature>
<evidence type="ECO:0000313" key="2">
    <source>
        <dbReference type="EMBL" id="KAF0929192.1"/>
    </source>
</evidence>
<comment type="caution">
    <text evidence="2">The sequence shown here is derived from an EMBL/GenBank/DDBJ whole genome shotgun (WGS) entry which is preliminary data.</text>
</comment>
<feature type="region of interest" description="Disordered" evidence="1">
    <location>
        <begin position="97"/>
        <end position="142"/>
    </location>
</feature>